<dbReference type="PANTHER" id="PTHR34309:SF1">
    <property type="entry name" value="PROTEIN GLCG"/>
    <property type="match status" value="1"/>
</dbReference>
<dbReference type="AlphaFoldDB" id="A0A8J7IVN1"/>
<dbReference type="Proteomes" id="UP000662314">
    <property type="component" value="Unassembled WGS sequence"/>
</dbReference>
<reference evidence="1 2" key="1">
    <citation type="journal article" date="2021" name="Int. J. Syst. Evol. Microbiol.">
        <title>Amazonocrinis nigriterrae gen. nov., sp. nov., Atlanticothrix silvestris gen. nov., sp. nov. and Dendronalium phyllosphericum gen. nov., sp. nov., nostocacean cyanobacteria from Brazilian environments.</title>
        <authorList>
            <person name="Alvarenga D.O."/>
            <person name="Andreote A.P.D."/>
            <person name="Branco L.H.Z."/>
            <person name="Delbaje E."/>
            <person name="Cruz R.B."/>
            <person name="Varani A.M."/>
            <person name="Fiore M.F."/>
        </authorList>
    </citation>
    <scope>NUCLEOTIDE SEQUENCE [LARGE SCALE GENOMIC DNA]</scope>
    <source>
        <strain evidence="1 2">CENA369</strain>
    </source>
</reference>
<dbReference type="InterPro" id="IPR005624">
    <property type="entry name" value="PduO/GlcC-like"/>
</dbReference>
<name>A0A8J7IVN1_9NOST</name>
<sequence>MVQTSTSTRTVELITADTALTAVKAGLKESQNLGANVSIAVYNSLLTLVAFAHGDGAPPHSVETSKRKAQTAASIRRPTENFADHLAVALPLASDNLLTNLGGGLPIRFGGVHVGAIGVGGGTVEQDIAIAKAALNAIGAEPID</sequence>
<evidence type="ECO:0000313" key="1">
    <source>
        <dbReference type="EMBL" id="MBH8578117.1"/>
    </source>
</evidence>
<dbReference type="PANTHER" id="PTHR34309">
    <property type="entry name" value="SLR1406 PROTEIN"/>
    <property type="match status" value="1"/>
</dbReference>
<protein>
    <submittedName>
        <fullName evidence="1">Heme-binding protein</fullName>
    </submittedName>
</protein>
<accession>A0A8J7IVN1</accession>
<dbReference type="InterPro" id="IPR052517">
    <property type="entry name" value="GlcG_carb_metab_protein"/>
</dbReference>
<dbReference type="Gene3D" id="3.30.450.150">
    <property type="entry name" value="Haem-degrading domain"/>
    <property type="match status" value="1"/>
</dbReference>
<dbReference type="RefSeq" id="WP_214436786.1">
    <property type="nucleotide sequence ID" value="NZ_CAWPUQ010000252.1"/>
</dbReference>
<dbReference type="InterPro" id="IPR038084">
    <property type="entry name" value="PduO/GlcC-like_sf"/>
</dbReference>
<gene>
    <name evidence="1" type="ORF">I8752_35275</name>
</gene>
<evidence type="ECO:0000313" key="2">
    <source>
        <dbReference type="Proteomes" id="UP000662314"/>
    </source>
</evidence>
<dbReference type="Pfam" id="PF03928">
    <property type="entry name" value="HbpS-like"/>
    <property type="match status" value="1"/>
</dbReference>
<dbReference type="EMBL" id="JAECZA010000313">
    <property type="protein sequence ID" value="MBH8578117.1"/>
    <property type="molecule type" value="Genomic_DNA"/>
</dbReference>
<dbReference type="SUPFAM" id="SSF143744">
    <property type="entry name" value="GlcG-like"/>
    <property type="match status" value="1"/>
</dbReference>
<proteinExistence type="predicted"/>
<comment type="caution">
    <text evidence="1">The sequence shown here is derived from an EMBL/GenBank/DDBJ whole genome shotgun (WGS) entry which is preliminary data.</text>
</comment>
<keyword evidence="2" id="KW-1185">Reference proteome</keyword>
<organism evidence="1 2">
    <name type="scientific">Dendronalium phyllosphericum CENA369</name>
    <dbReference type="NCBI Taxonomy" id="1725256"/>
    <lineage>
        <taxon>Bacteria</taxon>
        <taxon>Bacillati</taxon>
        <taxon>Cyanobacteriota</taxon>
        <taxon>Cyanophyceae</taxon>
        <taxon>Nostocales</taxon>
        <taxon>Nostocaceae</taxon>
        <taxon>Dendronalium</taxon>
        <taxon>Dendronalium phyllosphericum</taxon>
    </lineage>
</organism>